<dbReference type="AlphaFoldDB" id="A0AAD2A129"/>
<feature type="region of interest" description="Disordered" evidence="2">
    <location>
        <begin position="1"/>
        <end position="27"/>
    </location>
</feature>
<dbReference type="EMBL" id="OU503051">
    <property type="protein sequence ID" value="CAI9779388.1"/>
    <property type="molecule type" value="Genomic_DNA"/>
</dbReference>
<reference evidence="3" key="1">
    <citation type="submission" date="2023-05" db="EMBL/GenBank/DDBJ databases">
        <authorList>
            <person name="Huff M."/>
        </authorList>
    </citation>
    <scope>NUCLEOTIDE SEQUENCE</scope>
</reference>
<feature type="compositionally biased region" description="Polar residues" evidence="2">
    <location>
        <begin position="1"/>
        <end position="10"/>
    </location>
</feature>
<gene>
    <name evidence="3" type="ORF">FPE_LOCUS26818</name>
</gene>
<organism evidence="3 4">
    <name type="scientific">Fraxinus pennsylvanica</name>
    <dbReference type="NCBI Taxonomy" id="56036"/>
    <lineage>
        <taxon>Eukaryota</taxon>
        <taxon>Viridiplantae</taxon>
        <taxon>Streptophyta</taxon>
        <taxon>Embryophyta</taxon>
        <taxon>Tracheophyta</taxon>
        <taxon>Spermatophyta</taxon>
        <taxon>Magnoliopsida</taxon>
        <taxon>eudicotyledons</taxon>
        <taxon>Gunneridae</taxon>
        <taxon>Pentapetalae</taxon>
        <taxon>asterids</taxon>
        <taxon>lamiids</taxon>
        <taxon>Lamiales</taxon>
        <taxon>Oleaceae</taxon>
        <taxon>Oleeae</taxon>
        <taxon>Fraxinus</taxon>
    </lineage>
</organism>
<evidence type="ECO:0000313" key="3">
    <source>
        <dbReference type="EMBL" id="CAI9779388.1"/>
    </source>
</evidence>
<name>A0AAD2A129_9LAMI</name>
<feature type="coiled-coil region" evidence="1">
    <location>
        <begin position="93"/>
        <end position="120"/>
    </location>
</feature>
<evidence type="ECO:0000256" key="2">
    <source>
        <dbReference type="SAM" id="MobiDB-lite"/>
    </source>
</evidence>
<sequence length="188" mass="20929">MIEAKSVSNEEQQEELEDVSIVPPSDTTSEVVSVEFTSGLQSNSSESKHNLIEVGKLELEQEQMHLHSLNLPAVDNPEVIIKDFVLCYDVNSAETLDAKNLELKKQVKSVESENMALRAVASRAAKLETEVAPLQHNLVTAMSDLRESNVELSKVKKDLGLKGKEKEKDVKLTAIDKENDLLVVSCWW</sequence>
<accession>A0AAD2A129</accession>
<keyword evidence="4" id="KW-1185">Reference proteome</keyword>
<evidence type="ECO:0000256" key="1">
    <source>
        <dbReference type="SAM" id="Coils"/>
    </source>
</evidence>
<proteinExistence type="predicted"/>
<evidence type="ECO:0000313" key="4">
    <source>
        <dbReference type="Proteomes" id="UP000834106"/>
    </source>
</evidence>
<dbReference type="Proteomes" id="UP000834106">
    <property type="component" value="Chromosome 16"/>
</dbReference>
<protein>
    <submittedName>
        <fullName evidence="3">Uncharacterized protein</fullName>
    </submittedName>
</protein>
<keyword evidence="1" id="KW-0175">Coiled coil</keyword>